<dbReference type="SUPFAM" id="SSF48208">
    <property type="entry name" value="Six-hairpin glycosidases"/>
    <property type="match status" value="1"/>
</dbReference>
<organism evidence="3">
    <name type="scientific">uncultured Candidatus Solibacter sp</name>
    <dbReference type="NCBI Taxonomy" id="708629"/>
    <lineage>
        <taxon>Bacteria</taxon>
        <taxon>Pseudomonadati</taxon>
        <taxon>Acidobacteriota</taxon>
        <taxon>Terriglobia</taxon>
        <taxon>Bryobacterales</taxon>
        <taxon>Solibacteraceae</taxon>
        <taxon>Candidatus Solibacter</taxon>
        <taxon>environmental samples</taxon>
    </lineage>
</organism>
<feature type="region of interest" description="Disordered" evidence="1">
    <location>
        <begin position="126"/>
        <end position="149"/>
    </location>
</feature>
<sequence length="149" mass="17341">WNWNIEGTAWLARHFWEHYLFNCDREFLAQQAYPYMRGVALFWLDGLKEVDGQLLVPNVWSHEHGPYEDGTAHAQQLMWDLFTSTLEAAQILGEDAALCQRLQQTLPRLAGPQIGSWGQLMEWQEKARTRTQQPPPHQPSLRPLPRPPN</sequence>
<evidence type="ECO:0000256" key="1">
    <source>
        <dbReference type="SAM" id="MobiDB-lite"/>
    </source>
</evidence>
<dbReference type="Gene3D" id="1.50.10.10">
    <property type="match status" value="1"/>
</dbReference>
<dbReference type="GO" id="GO:0005975">
    <property type="term" value="P:carbohydrate metabolic process"/>
    <property type="evidence" value="ECO:0007669"/>
    <property type="project" value="InterPro"/>
</dbReference>
<dbReference type="AlphaFoldDB" id="A0A060CCI7"/>
<feature type="domain" description="Glycosyl hydrolase family 95 catalytic" evidence="2">
    <location>
        <begin position="1"/>
        <end position="131"/>
    </location>
</feature>
<protein>
    <submittedName>
        <fullName evidence="3">CAZy families GH95 protein</fullName>
    </submittedName>
</protein>
<reference evidence="3" key="1">
    <citation type="journal article" date="2013" name="Environ. Microbiol.">
        <title>Seasonally variable intestinal metagenomes of the red palm weevil (Rhynchophorus ferrugineus).</title>
        <authorList>
            <person name="Jia S."/>
            <person name="Zhang X."/>
            <person name="Zhang G."/>
            <person name="Yin A."/>
            <person name="Zhang S."/>
            <person name="Li F."/>
            <person name="Wang L."/>
            <person name="Zhao D."/>
            <person name="Yun Q."/>
            <person name="Tala"/>
            <person name="Wang J."/>
            <person name="Sun G."/>
            <person name="Baabdullah M."/>
            <person name="Yu X."/>
            <person name="Hu S."/>
            <person name="Al-Mssallem I.S."/>
            <person name="Yu J."/>
        </authorList>
    </citation>
    <scope>NUCLEOTIDE SEQUENCE</scope>
</reference>
<feature type="non-terminal residue" evidence="3">
    <location>
        <position position="149"/>
    </location>
</feature>
<evidence type="ECO:0000259" key="2">
    <source>
        <dbReference type="Pfam" id="PF22124"/>
    </source>
</evidence>
<dbReference type="Pfam" id="PF22124">
    <property type="entry name" value="Glyco_hydro_95_cat"/>
    <property type="match status" value="1"/>
</dbReference>
<dbReference type="GO" id="GO:0004560">
    <property type="term" value="F:alpha-L-fucosidase activity"/>
    <property type="evidence" value="ECO:0007669"/>
    <property type="project" value="TreeGrafter"/>
</dbReference>
<dbReference type="InterPro" id="IPR008928">
    <property type="entry name" value="6-hairpin_glycosidase_sf"/>
</dbReference>
<feature type="compositionally biased region" description="Pro residues" evidence="1">
    <location>
        <begin position="133"/>
        <end position="149"/>
    </location>
</feature>
<name>A0A060CCI7_9BACT</name>
<feature type="non-terminal residue" evidence="3">
    <location>
        <position position="1"/>
    </location>
</feature>
<proteinExistence type="predicted"/>
<evidence type="ECO:0000313" key="3">
    <source>
        <dbReference type="EMBL" id="AIA90436.1"/>
    </source>
</evidence>
<dbReference type="InterPro" id="IPR054363">
    <property type="entry name" value="GH95_cat"/>
</dbReference>
<accession>A0A060CCI7</accession>
<dbReference type="PANTHER" id="PTHR31084">
    <property type="entry name" value="ALPHA-L-FUCOSIDASE 2"/>
    <property type="match status" value="1"/>
</dbReference>
<dbReference type="EMBL" id="KF123135">
    <property type="protein sequence ID" value="AIA90436.1"/>
    <property type="molecule type" value="Genomic_DNA"/>
</dbReference>
<dbReference type="InterPro" id="IPR012341">
    <property type="entry name" value="6hp_glycosidase-like_sf"/>
</dbReference>
<dbReference type="PANTHER" id="PTHR31084:SF3">
    <property type="entry name" value="ALPHA-FUCOSIDASE A"/>
    <property type="match status" value="1"/>
</dbReference>